<keyword evidence="1" id="KW-0472">Membrane</keyword>
<comment type="caution">
    <text evidence="2">The sequence shown here is derived from an EMBL/GenBank/DDBJ whole genome shotgun (WGS) entry which is preliminary data.</text>
</comment>
<proteinExistence type="predicted"/>
<evidence type="ECO:0000256" key="1">
    <source>
        <dbReference type="SAM" id="Phobius"/>
    </source>
</evidence>
<keyword evidence="1" id="KW-1133">Transmembrane helix</keyword>
<gene>
    <name evidence="2" type="ORF">A7456_03725</name>
</gene>
<keyword evidence="1" id="KW-0812">Transmembrane</keyword>
<feature type="transmembrane region" description="Helical" evidence="1">
    <location>
        <begin position="20"/>
        <end position="38"/>
    </location>
</feature>
<dbReference type="Proteomes" id="UP000092575">
    <property type="component" value="Unassembled WGS sequence"/>
</dbReference>
<accession>A0A1B8QI93</accession>
<organism evidence="2 3">
    <name type="scientific">Moraxella nonliquefaciens</name>
    <dbReference type="NCBI Taxonomy" id="478"/>
    <lineage>
        <taxon>Bacteria</taxon>
        <taxon>Pseudomonadati</taxon>
        <taxon>Pseudomonadota</taxon>
        <taxon>Gammaproteobacteria</taxon>
        <taxon>Moraxellales</taxon>
        <taxon>Moraxellaceae</taxon>
        <taxon>Moraxella</taxon>
    </lineage>
</organism>
<name>A0A1B8QI93_MORNO</name>
<evidence type="ECO:0000313" key="3">
    <source>
        <dbReference type="Proteomes" id="UP000092575"/>
    </source>
</evidence>
<protein>
    <submittedName>
        <fullName evidence="2">Uncharacterized protein</fullName>
    </submittedName>
</protein>
<dbReference type="EMBL" id="LXTW01000032">
    <property type="protein sequence ID" value="OBX83175.1"/>
    <property type="molecule type" value="Genomic_DNA"/>
</dbReference>
<sequence>MTAYNSQMPSTQLPKPKNLPKITTFILGFVLMDHLFSIKLADLRWSIIKTVYHIVIWWLSAMYDAFLLTANTTLINERFTPFFLVVNRCLLISLAKS</sequence>
<feature type="transmembrane region" description="Helical" evidence="1">
    <location>
        <begin position="50"/>
        <end position="67"/>
    </location>
</feature>
<evidence type="ECO:0000313" key="2">
    <source>
        <dbReference type="EMBL" id="OBX83175.1"/>
    </source>
</evidence>
<reference evidence="2 3" key="1">
    <citation type="submission" date="2016-05" db="EMBL/GenBank/DDBJ databases">
        <title>Draft genome sequence of Moraxella nonliquefaciens CCUG 348T.</title>
        <authorList>
            <person name="Salva-Serra F."/>
            <person name="Engstrom-Jakobsson H."/>
            <person name="Thorell K."/>
            <person name="Gonzales-Siles L."/>
            <person name="Karlsson R."/>
            <person name="Boulund F."/>
            <person name="Engstrand L."/>
            <person name="Kristiansson E."/>
            <person name="Moore E."/>
        </authorList>
    </citation>
    <scope>NUCLEOTIDE SEQUENCE [LARGE SCALE GENOMIC DNA]</scope>
    <source>
        <strain evidence="2 3">CCUG 348</strain>
    </source>
</reference>
<dbReference type="AlphaFoldDB" id="A0A1B8QI93"/>